<dbReference type="PANTHER" id="PTHR21016">
    <property type="entry name" value="BETA-AMYLOID BINDING PROTEIN-RELATED"/>
    <property type="match status" value="1"/>
</dbReference>
<evidence type="ECO:0000256" key="2">
    <source>
        <dbReference type="ARBA" id="ARBA00022692"/>
    </source>
</evidence>
<evidence type="ECO:0000313" key="8">
    <source>
        <dbReference type="Proteomes" id="UP000244893"/>
    </source>
</evidence>
<protein>
    <recommendedName>
        <fullName evidence="6">TM2 domain-containing protein</fullName>
    </recommendedName>
</protein>
<reference evidence="7 8" key="1">
    <citation type="submission" date="2018-05" db="EMBL/GenBank/DDBJ databases">
        <title>Amnibacterium sp. M8JJ-5, whole genome shotgun sequence.</title>
        <authorList>
            <person name="Tuo L."/>
        </authorList>
    </citation>
    <scope>NUCLEOTIDE SEQUENCE [LARGE SCALE GENOMIC DNA]</scope>
    <source>
        <strain evidence="7 8">M8JJ-5</strain>
    </source>
</reference>
<organism evidence="7 8">
    <name type="scientific">Amnibacterium flavum</name>
    <dbReference type="NCBI Taxonomy" id="2173173"/>
    <lineage>
        <taxon>Bacteria</taxon>
        <taxon>Bacillati</taxon>
        <taxon>Actinomycetota</taxon>
        <taxon>Actinomycetes</taxon>
        <taxon>Micrococcales</taxon>
        <taxon>Microbacteriaceae</taxon>
        <taxon>Amnibacterium</taxon>
    </lineage>
</organism>
<dbReference type="EMBL" id="QEOP01000002">
    <property type="protein sequence ID" value="PVZ94900.1"/>
    <property type="molecule type" value="Genomic_DNA"/>
</dbReference>
<evidence type="ECO:0000259" key="6">
    <source>
        <dbReference type="Pfam" id="PF05154"/>
    </source>
</evidence>
<evidence type="ECO:0000256" key="1">
    <source>
        <dbReference type="ARBA" id="ARBA00004141"/>
    </source>
</evidence>
<comment type="caution">
    <text evidence="7">The sequence shown here is derived from an EMBL/GenBank/DDBJ whole genome shotgun (WGS) entry which is preliminary data.</text>
</comment>
<dbReference type="PANTHER" id="PTHR21016:SF25">
    <property type="entry name" value="TM2 DOMAIN-CONTAINING PROTEIN DDB_G0277895-RELATED"/>
    <property type="match status" value="1"/>
</dbReference>
<dbReference type="GO" id="GO:0016020">
    <property type="term" value="C:membrane"/>
    <property type="evidence" value="ECO:0007669"/>
    <property type="project" value="UniProtKB-SubCell"/>
</dbReference>
<evidence type="ECO:0000256" key="4">
    <source>
        <dbReference type="ARBA" id="ARBA00023136"/>
    </source>
</evidence>
<feature type="domain" description="TM2" evidence="6">
    <location>
        <begin position="5"/>
        <end position="41"/>
    </location>
</feature>
<name>A0A2V1HV96_9MICO</name>
<sequence>MLFGLVGLFGIQHFYLGRPVRGIVYLLTLGVFGIGTIVDLITMYWQVRDINMRHAIGVR</sequence>
<keyword evidence="2 5" id="KW-0812">Transmembrane</keyword>
<dbReference type="InterPro" id="IPR050932">
    <property type="entry name" value="TM2D1-3-like"/>
</dbReference>
<evidence type="ECO:0000256" key="5">
    <source>
        <dbReference type="SAM" id="Phobius"/>
    </source>
</evidence>
<comment type="subcellular location">
    <subcellularLocation>
        <location evidence="1">Membrane</location>
        <topology evidence="1">Multi-pass membrane protein</topology>
    </subcellularLocation>
</comment>
<evidence type="ECO:0000313" key="7">
    <source>
        <dbReference type="EMBL" id="PVZ94900.1"/>
    </source>
</evidence>
<keyword evidence="8" id="KW-1185">Reference proteome</keyword>
<keyword evidence="3 5" id="KW-1133">Transmembrane helix</keyword>
<accession>A0A2V1HV96</accession>
<dbReference type="Proteomes" id="UP000244893">
    <property type="component" value="Unassembled WGS sequence"/>
</dbReference>
<keyword evidence="4 5" id="KW-0472">Membrane</keyword>
<dbReference type="InterPro" id="IPR007829">
    <property type="entry name" value="TM2"/>
</dbReference>
<evidence type="ECO:0000256" key="3">
    <source>
        <dbReference type="ARBA" id="ARBA00022989"/>
    </source>
</evidence>
<proteinExistence type="predicted"/>
<feature type="transmembrane region" description="Helical" evidence="5">
    <location>
        <begin position="23"/>
        <end position="45"/>
    </location>
</feature>
<dbReference type="Pfam" id="PF05154">
    <property type="entry name" value="TM2"/>
    <property type="match status" value="1"/>
</dbReference>
<gene>
    <name evidence="7" type="ORF">DDQ50_11425</name>
</gene>
<dbReference type="AlphaFoldDB" id="A0A2V1HV96"/>
<dbReference type="OrthoDB" id="2004788at2"/>